<organism evidence="1">
    <name type="scientific">viral metagenome</name>
    <dbReference type="NCBI Taxonomy" id="1070528"/>
    <lineage>
        <taxon>unclassified sequences</taxon>
        <taxon>metagenomes</taxon>
        <taxon>organismal metagenomes</taxon>
    </lineage>
</organism>
<name>A0A6C0EAA1_9ZZZZ</name>
<reference evidence="1" key="1">
    <citation type="journal article" date="2020" name="Nature">
        <title>Giant virus diversity and host interactions through global metagenomics.</title>
        <authorList>
            <person name="Schulz F."/>
            <person name="Roux S."/>
            <person name="Paez-Espino D."/>
            <person name="Jungbluth S."/>
            <person name="Walsh D.A."/>
            <person name="Denef V.J."/>
            <person name="McMahon K.D."/>
            <person name="Konstantinidis K.T."/>
            <person name="Eloe-Fadrosh E.A."/>
            <person name="Kyrpides N.C."/>
            <person name="Woyke T."/>
        </authorList>
    </citation>
    <scope>NUCLEOTIDE SEQUENCE</scope>
    <source>
        <strain evidence="1">GVMAG-M-3300023179-27</strain>
    </source>
</reference>
<sequence length="479" mass="55862">MEVYKDPQERIVYGTFRHYVDIDNVGITTDPKYMFSYTTDKNGIPDRVLMYKEEEVKYDEDKYVASENNATYTLLNSPTLVYQFEIVRDEKNIITGCIRSYWTEEDSFVPHEVFKQPYSLCKKKLLVEYIGKNYIKYNDIGVLIESNDENKFCQYNDNGKLKYKKNHKKHHEKWYYPCGKKKIIFCNKEKEILICSKKSNSIRTFRIKNDLTDETTKALINYLDENINKIIDYCNYCDFAEYLLNNEIQIESREIKSYASWIIYGGLGGNPILIARESDVTISPDISVRKTPFDYPIEYTLTGKSGDSLVVNSINKIEVLLTNNGNLSKRISSYCNSSFIDDYIKGITIKIYKSGNRKNIMIITRKDHCAYHYTYVNDILTWSETCENIILTKRHFDNEGNILQKRVTCGNNHMIISYDKDGNVRNVSFDILSKYFTIEDFQKFKKDIKTEVKKGSVILGLTTFAVGSVYLLAKCISSR</sequence>
<accession>A0A6C0EAA1</accession>
<evidence type="ECO:0000313" key="1">
    <source>
        <dbReference type="EMBL" id="QHT25768.1"/>
    </source>
</evidence>
<dbReference type="EMBL" id="MN739774">
    <property type="protein sequence ID" value="QHT25768.1"/>
    <property type="molecule type" value="Genomic_DNA"/>
</dbReference>
<proteinExistence type="predicted"/>
<protein>
    <submittedName>
        <fullName evidence="1">Uncharacterized protein</fullName>
    </submittedName>
</protein>
<dbReference type="AlphaFoldDB" id="A0A6C0EAA1"/>